<sequence>MSVENNTENNFENNVESNKETRGFQTEAKQLLHLMIHSLYSNKEIFLRELVSNASDAVDKLRFEALTNDSLFEGDSDLQVKVEFDKEAGTITITDNGIGMSRAEVIENLGTIAKSGTSQFFQNLTGDQKKDAHLIGQFGVGFYSAFIVAKEVEVFSRRAGTPAAEGVHWVCNGEAEFTVADTLRESRGTTIVIHLKEDEKDFADNWRLRSIIKKYSDHISIPVVMEKINYDVADDESDKKADKAAPEFETINSATALWTRSRTDVSEEEYKEFYKHVSHDHAEPVTWSHNRVEGNLDYTSLLYVPARAPFDMYNREAARGLKLYVQRTFIMDDAEQFLPMYLRFIKGVVDSNDLSLNVSREILQQDPNIDAMRTALTKRVLDMLSKLAKNDVEKYASFWKEFGQVLKEGPAEDFANREKIAKLLRFATTHTNVATQDQSLEDYVARMKPEQKKIYYVAAENFNTAKSSPHLEIFRKKGIEVLLLSDRVDEWLMGHMVDFDGKPLQDVGKGALDLGELDTDEEKKAQEESAKTHADLIARVKKALEAQVSEVRVTHRLTDSPACLVVGDQDMGAQMRRLLEQAGQKVPESKPIFEINPEHPLLLKLDQEPDEERFADLAMVLFDQAHLAEGGQLEDPALYVARLNKLLLELSH</sequence>
<dbReference type="Pfam" id="PF00183">
    <property type="entry name" value="HSP90"/>
    <property type="match status" value="1"/>
</dbReference>
<comment type="caution">
    <text evidence="8">The sequence shown here is derived from an EMBL/GenBank/DDBJ whole genome shotgun (WGS) entry which is preliminary data.</text>
</comment>
<proteinExistence type="inferred from homology"/>
<dbReference type="SUPFAM" id="SSF55874">
    <property type="entry name" value="ATPase domain of HSP90 chaperone/DNA topoisomerase II/histidine kinase"/>
    <property type="match status" value="1"/>
</dbReference>
<gene>
    <name evidence="5 8" type="primary">htpG</name>
    <name evidence="8" type="ORF">ACFOX3_05865</name>
</gene>
<name>A0ABV8V1P9_9GAMM</name>
<dbReference type="Pfam" id="PF13589">
    <property type="entry name" value="HATPase_c_3"/>
    <property type="match status" value="1"/>
</dbReference>
<dbReference type="SUPFAM" id="SSF54211">
    <property type="entry name" value="Ribosomal protein S5 domain 2-like"/>
    <property type="match status" value="1"/>
</dbReference>
<comment type="caution">
    <text evidence="5">Lacks conserved residue(s) required for the propagation of feature annotation.</text>
</comment>
<dbReference type="InterPro" id="IPR019805">
    <property type="entry name" value="Heat_shock_protein_90_CS"/>
</dbReference>
<keyword evidence="4 5" id="KW-0143">Chaperone</keyword>
<dbReference type="PRINTS" id="PR00775">
    <property type="entry name" value="HEATSHOCK90"/>
</dbReference>
<dbReference type="InterPro" id="IPR020575">
    <property type="entry name" value="Hsp90_N"/>
</dbReference>
<feature type="compositionally biased region" description="Low complexity" evidence="6">
    <location>
        <begin position="1"/>
        <end position="16"/>
    </location>
</feature>
<feature type="region of interest" description="Disordered" evidence="6">
    <location>
        <begin position="1"/>
        <end position="22"/>
    </location>
</feature>
<dbReference type="Gene3D" id="3.40.50.11260">
    <property type="match status" value="1"/>
</dbReference>
<keyword evidence="2 5" id="KW-0547">Nucleotide-binding</keyword>
<dbReference type="PROSITE" id="PS00298">
    <property type="entry name" value="HSP90"/>
    <property type="match status" value="1"/>
</dbReference>
<feature type="region of interest" description="C" evidence="5">
    <location>
        <begin position="578"/>
        <end position="652"/>
    </location>
</feature>
<dbReference type="Gene3D" id="3.30.230.80">
    <property type="match status" value="1"/>
</dbReference>
<evidence type="ECO:0000313" key="9">
    <source>
        <dbReference type="Proteomes" id="UP001595840"/>
    </source>
</evidence>
<comment type="function">
    <text evidence="5">Molecular chaperone. Has ATPase activity.</text>
</comment>
<dbReference type="InterPro" id="IPR003594">
    <property type="entry name" value="HATPase_dom"/>
</dbReference>
<dbReference type="InterPro" id="IPR020568">
    <property type="entry name" value="Ribosomal_Su5_D2-typ_SF"/>
</dbReference>
<evidence type="ECO:0000256" key="4">
    <source>
        <dbReference type="ARBA" id="ARBA00023186"/>
    </source>
</evidence>
<comment type="subcellular location">
    <subcellularLocation>
        <location evidence="5">Cytoplasm</location>
    </subcellularLocation>
</comment>
<dbReference type="CDD" id="cd16927">
    <property type="entry name" value="HATPase_Hsp90-like"/>
    <property type="match status" value="1"/>
</dbReference>
<reference evidence="9" key="1">
    <citation type="journal article" date="2019" name="Int. J. Syst. Evol. Microbiol.">
        <title>The Global Catalogue of Microorganisms (GCM) 10K type strain sequencing project: providing services to taxonomists for standard genome sequencing and annotation.</title>
        <authorList>
            <consortium name="The Broad Institute Genomics Platform"/>
            <consortium name="The Broad Institute Genome Sequencing Center for Infectious Disease"/>
            <person name="Wu L."/>
            <person name="Ma J."/>
        </authorList>
    </citation>
    <scope>NUCLEOTIDE SEQUENCE [LARGE SCALE GENOMIC DNA]</scope>
    <source>
        <strain evidence="9">CECT 8570</strain>
    </source>
</reference>
<feature type="region of interest" description="A; substrate-binding" evidence="5">
    <location>
        <begin position="1"/>
        <end position="360"/>
    </location>
</feature>
<dbReference type="InterPro" id="IPR036890">
    <property type="entry name" value="HATPase_C_sf"/>
</dbReference>
<evidence type="ECO:0000256" key="3">
    <source>
        <dbReference type="ARBA" id="ARBA00022840"/>
    </source>
</evidence>
<dbReference type="SUPFAM" id="SSF110942">
    <property type="entry name" value="HSP90 C-terminal domain"/>
    <property type="match status" value="1"/>
</dbReference>
<evidence type="ECO:0000256" key="6">
    <source>
        <dbReference type="SAM" id="MobiDB-lite"/>
    </source>
</evidence>
<feature type="domain" description="Histidine kinase/HSP90-like ATPase" evidence="7">
    <location>
        <begin position="42"/>
        <end position="199"/>
    </location>
</feature>
<dbReference type="Gene3D" id="3.30.565.10">
    <property type="entry name" value="Histidine kinase-like ATPase, C-terminal domain"/>
    <property type="match status" value="1"/>
</dbReference>
<dbReference type="NCBIfam" id="NF003555">
    <property type="entry name" value="PRK05218.1"/>
    <property type="match status" value="1"/>
</dbReference>
<keyword evidence="3 5" id="KW-0067">ATP-binding</keyword>
<comment type="similarity">
    <text evidence="1 5">Belongs to the heat shock protein 90 family.</text>
</comment>
<evidence type="ECO:0000256" key="1">
    <source>
        <dbReference type="ARBA" id="ARBA00008239"/>
    </source>
</evidence>
<dbReference type="InterPro" id="IPR001404">
    <property type="entry name" value="Hsp90_fam"/>
</dbReference>
<evidence type="ECO:0000313" key="8">
    <source>
        <dbReference type="EMBL" id="MFC4361819.1"/>
    </source>
</evidence>
<protein>
    <recommendedName>
        <fullName evidence="5">Chaperone protein HtpG</fullName>
    </recommendedName>
    <alternativeName>
        <fullName evidence="5">Heat shock protein HtpG</fullName>
    </alternativeName>
    <alternativeName>
        <fullName evidence="5">High temperature protein G</fullName>
    </alternativeName>
</protein>
<evidence type="ECO:0000256" key="5">
    <source>
        <dbReference type="HAMAP-Rule" id="MF_00505"/>
    </source>
</evidence>
<comment type="subunit">
    <text evidence="5">Homodimer.</text>
</comment>
<keyword evidence="9" id="KW-1185">Reference proteome</keyword>
<dbReference type="Gene3D" id="1.20.120.790">
    <property type="entry name" value="Heat shock protein 90, C-terminal domain"/>
    <property type="match status" value="1"/>
</dbReference>
<organism evidence="8 9">
    <name type="scientific">Simiduia curdlanivorans</name>
    <dbReference type="NCBI Taxonomy" id="1492769"/>
    <lineage>
        <taxon>Bacteria</taxon>
        <taxon>Pseudomonadati</taxon>
        <taxon>Pseudomonadota</taxon>
        <taxon>Gammaproteobacteria</taxon>
        <taxon>Cellvibrionales</taxon>
        <taxon>Cellvibrionaceae</taxon>
        <taxon>Simiduia</taxon>
    </lineage>
</organism>
<keyword evidence="5" id="KW-0963">Cytoplasm</keyword>
<accession>A0ABV8V1P9</accession>
<dbReference type="PANTHER" id="PTHR11528">
    <property type="entry name" value="HEAT SHOCK PROTEIN 90 FAMILY MEMBER"/>
    <property type="match status" value="1"/>
</dbReference>
<dbReference type="RefSeq" id="WP_290263838.1">
    <property type="nucleotide sequence ID" value="NZ_JAUFQG010000006.1"/>
</dbReference>
<evidence type="ECO:0000256" key="2">
    <source>
        <dbReference type="ARBA" id="ARBA00022741"/>
    </source>
</evidence>
<dbReference type="EMBL" id="JBHSCX010000004">
    <property type="protein sequence ID" value="MFC4361819.1"/>
    <property type="molecule type" value="Genomic_DNA"/>
</dbReference>
<dbReference type="SMART" id="SM00387">
    <property type="entry name" value="HATPase_c"/>
    <property type="match status" value="1"/>
</dbReference>
<evidence type="ECO:0000259" key="7">
    <source>
        <dbReference type="SMART" id="SM00387"/>
    </source>
</evidence>
<keyword evidence="5" id="KW-0346">Stress response</keyword>
<dbReference type="PIRSF" id="PIRSF002583">
    <property type="entry name" value="Hsp90"/>
    <property type="match status" value="1"/>
</dbReference>
<dbReference type="Proteomes" id="UP001595840">
    <property type="component" value="Unassembled WGS sequence"/>
</dbReference>
<dbReference type="InterPro" id="IPR037196">
    <property type="entry name" value="HSP90_C"/>
</dbReference>
<dbReference type="HAMAP" id="MF_00505">
    <property type="entry name" value="HSP90"/>
    <property type="match status" value="1"/>
</dbReference>